<organism evidence="2 3">
    <name type="scientific">Salinibacter ruber</name>
    <dbReference type="NCBI Taxonomy" id="146919"/>
    <lineage>
        <taxon>Bacteria</taxon>
        <taxon>Pseudomonadati</taxon>
        <taxon>Rhodothermota</taxon>
        <taxon>Rhodothermia</taxon>
        <taxon>Rhodothermales</taxon>
        <taxon>Salinibacteraceae</taxon>
        <taxon>Salinibacter</taxon>
    </lineage>
</organism>
<evidence type="ECO:0000259" key="1">
    <source>
        <dbReference type="Pfam" id="PF12728"/>
    </source>
</evidence>
<dbReference type="InterPro" id="IPR041657">
    <property type="entry name" value="HTH_17"/>
</dbReference>
<dbReference type="RefSeq" id="WP_259124765.1">
    <property type="nucleotide sequence ID" value="NZ_JANTZO010000021.1"/>
</dbReference>
<dbReference type="Pfam" id="PF12728">
    <property type="entry name" value="HTH_17"/>
    <property type="match status" value="1"/>
</dbReference>
<dbReference type="EMBL" id="JANUAE010000027">
    <property type="protein sequence ID" value="MCS3712118.1"/>
    <property type="molecule type" value="Genomic_DNA"/>
</dbReference>
<proteinExistence type="predicted"/>
<feature type="domain" description="Helix-turn-helix" evidence="1">
    <location>
        <begin position="7"/>
        <end position="52"/>
    </location>
</feature>
<evidence type="ECO:0000313" key="3">
    <source>
        <dbReference type="Proteomes" id="UP001155057"/>
    </source>
</evidence>
<dbReference type="Proteomes" id="UP001155057">
    <property type="component" value="Unassembled WGS sequence"/>
</dbReference>
<dbReference type="AlphaFoldDB" id="A0A9X2QBA6"/>
<gene>
    <name evidence="2" type="ORF">GGP61_003756</name>
</gene>
<name>A0A9X2QBA6_9BACT</name>
<reference evidence="2" key="1">
    <citation type="submission" date="2022-08" db="EMBL/GenBank/DDBJ databases">
        <title>Genomic Encyclopedia of Type Strains, Phase V (KMG-V): Genome sequencing to study the core and pangenomes of soil and plant-associated prokaryotes.</title>
        <authorList>
            <person name="Whitman W."/>
        </authorList>
    </citation>
    <scope>NUCLEOTIDE SEQUENCE</scope>
    <source>
        <strain evidence="2">SP3049</strain>
    </source>
</reference>
<evidence type="ECO:0000313" key="2">
    <source>
        <dbReference type="EMBL" id="MCS3712118.1"/>
    </source>
</evidence>
<accession>A0A9X2QBA6</accession>
<protein>
    <recommendedName>
        <fullName evidence="1">Helix-turn-helix domain-containing protein</fullName>
    </recommendedName>
</protein>
<comment type="caution">
    <text evidence="2">The sequence shown here is derived from an EMBL/GenBank/DDBJ whole genome shotgun (WGS) entry which is preliminary data.</text>
</comment>
<sequence>MATKQTYNTEEVAEAVDMHPNSIRRNLQRDEIRGRKIGNQWVITQSALREWLGDELFEIHFASDTEA</sequence>